<dbReference type="RefSeq" id="WP_203820383.1">
    <property type="nucleotide sequence ID" value="NZ_BAAABP010000001.1"/>
</dbReference>
<dbReference type="SUPFAM" id="SSF140453">
    <property type="entry name" value="EsxAB dimer-like"/>
    <property type="match status" value="1"/>
</dbReference>
<dbReference type="EMBL" id="BOMM01000051">
    <property type="protein sequence ID" value="GIE13959.1"/>
    <property type="molecule type" value="Genomic_DNA"/>
</dbReference>
<reference evidence="2" key="1">
    <citation type="submission" date="2021-01" db="EMBL/GenBank/DDBJ databases">
        <title>Whole genome shotgun sequence of Actinoplanes ferrugineus NBRC 15555.</title>
        <authorList>
            <person name="Komaki H."/>
            <person name="Tamura T."/>
        </authorList>
    </citation>
    <scope>NUCLEOTIDE SEQUENCE</scope>
    <source>
        <strain evidence="2">NBRC 15555</strain>
    </source>
</reference>
<proteinExistence type="inferred from homology"/>
<dbReference type="Proteomes" id="UP000598174">
    <property type="component" value="Unassembled WGS sequence"/>
</dbReference>
<dbReference type="Pfam" id="PF06013">
    <property type="entry name" value="WXG100"/>
    <property type="match status" value="1"/>
</dbReference>
<gene>
    <name evidence="2" type="ORF">Afe05nite_57990</name>
</gene>
<evidence type="ECO:0000313" key="3">
    <source>
        <dbReference type="Proteomes" id="UP000598174"/>
    </source>
</evidence>
<dbReference type="InterPro" id="IPR036689">
    <property type="entry name" value="ESAT-6-like_sf"/>
</dbReference>
<comment type="similarity">
    <text evidence="1">Belongs to the WXG100 family.</text>
</comment>
<dbReference type="NCBIfam" id="TIGR03930">
    <property type="entry name" value="WXG100_ESAT6"/>
    <property type="match status" value="1"/>
</dbReference>
<sequence length="98" mass="10822">MAGDGTLLVNFAALHNASGDISKAISKLQNSLSQLERDGARLTSTWGGDAQQAYHARQTKWQNASRDLQQILTNIKKAVDESAEDYVNTEKQATQRFQ</sequence>
<keyword evidence="3" id="KW-1185">Reference proteome</keyword>
<evidence type="ECO:0000313" key="2">
    <source>
        <dbReference type="EMBL" id="GIE13959.1"/>
    </source>
</evidence>
<comment type="caution">
    <text evidence="2">The sequence shown here is derived from an EMBL/GenBank/DDBJ whole genome shotgun (WGS) entry which is preliminary data.</text>
</comment>
<protein>
    <recommendedName>
        <fullName evidence="1">ESAT-6-like protein</fullName>
    </recommendedName>
</protein>
<evidence type="ECO:0000256" key="1">
    <source>
        <dbReference type="RuleBase" id="RU362001"/>
    </source>
</evidence>
<organism evidence="2 3">
    <name type="scientific">Paractinoplanes ferrugineus</name>
    <dbReference type="NCBI Taxonomy" id="113564"/>
    <lineage>
        <taxon>Bacteria</taxon>
        <taxon>Bacillati</taxon>
        <taxon>Actinomycetota</taxon>
        <taxon>Actinomycetes</taxon>
        <taxon>Micromonosporales</taxon>
        <taxon>Micromonosporaceae</taxon>
        <taxon>Paractinoplanes</taxon>
    </lineage>
</organism>
<dbReference type="InterPro" id="IPR010310">
    <property type="entry name" value="T7SS_ESAT-6-like"/>
</dbReference>
<accession>A0A919J7B8</accession>
<dbReference type="Gene3D" id="1.10.287.1060">
    <property type="entry name" value="ESAT-6-like"/>
    <property type="match status" value="1"/>
</dbReference>
<dbReference type="AlphaFoldDB" id="A0A919J7B8"/>
<name>A0A919J7B8_9ACTN</name>